<sequence length="227" mass="25767">MTTFNICKNDGSSLRNLLLLLRCFDLAAGLRENLNKSSIMCLRSDPTMTSRIASEIGCKVASFSLRYLGLPLRAGQVCKVDWLNLIATLDTRLSSWHGRLLSRAGRLTLINCVITASTGYLLSLFRATKWVIKQIDNRRRKFFWVGLDNISLRGKCLIRWNSLTCSKADGVLGILDVGAHNIARLRSWIWKLIMGEGFLWIGILESLYGDVRSWIMRRSFIRRASPI</sequence>
<evidence type="ECO:0000313" key="3">
    <source>
        <dbReference type="Proteomes" id="UP001327560"/>
    </source>
</evidence>
<evidence type="ECO:0000256" key="1">
    <source>
        <dbReference type="SAM" id="SignalP"/>
    </source>
</evidence>
<feature type="signal peptide" evidence="1">
    <location>
        <begin position="1"/>
        <end position="29"/>
    </location>
</feature>
<evidence type="ECO:0000313" key="2">
    <source>
        <dbReference type="EMBL" id="WOK91403.1"/>
    </source>
</evidence>
<protein>
    <submittedName>
        <fullName evidence="2">LINE-1 reverse transcriptase</fullName>
    </submittedName>
</protein>
<keyword evidence="2" id="KW-0548">Nucleotidyltransferase</keyword>
<gene>
    <name evidence="2" type="ORF">Cni_G00094</name>
</gene>
<keyword evidence="2" id="KW-0808">Transferase</keyword>
<dbReference type="PANTHER" id="PTHR33116">
    <property type="entry name" value="REVERSE TRANSCRIPTASE ZINC-BINDING DOMAIN-CONTAINING PROTEIN-RELATED-RELATED"/>
    <property type="match status" value="1"/>
</dbReference>
<feature type="chain" id="PRO_5042914474" evidence="1">
    <location>
        <begin position="30"/>
        <end position="227"/>
    </location>
</feature>
<keyword evidence="3" id="KW-1185">Reference proteome</keyword>
<keyword evidence="2" id="KW-0695">RNA-directed DNA polymerase</keyword>
<proteinExistence type="predicted"/>
<name>A0AAQ3PWM3_9LILI</name>
<reference evidence="2 3" key="1">
    <citation type="submission" date="2023-10" db="EMBL/GenBank/DDBJ databases">
        <title>Chromosome-scale genome assembly provides insights into flower coloration mechanisms of Canna indica.</title>
        <authorList>
            <person name="Li C."/>
        </authorList>
    </citation>
    <scope>NUCLEOTIDE SEQUENCE [LARGE SCALE GENOMIC DNA]</scope>
    <source>
        <tissue evidence="2">Flower</tissue>
    </source>
</reference>
<dbReference type="AlphaFoldDB" id="A0AAQ3PWM3"/>
<organism evidence="2 3">
    <name type="scientific">Canna indica</name>
    <name type="common">Indian-shot</name>
    <dbReference type="NCBI Taxonomy" id="4628"/>
    <lineage>
        <taxon>Eukaryota</taxon>
        <taxon>Viridiplantae</taxon>
        <taxon>Streptophyta</taxon>
        <taxon>Embryophyta</taxon>
        <taxon>Tracheophyta</taxon>
        <taxon>Spermatophyta</taxon>
        <taxon>Magnoliopsida</taxon>
        <taxon>Liliopsida</taxon>
        <taxon>Zingiberales</taxon>
        <taxon>Cannaceae</taxon>
        <taxon>Canna</taxon>
    </lineage>
</organism>
<dbReference type="GO" id="GO:0003964">
    <property type="term" value="F:RNA-directed DNA polymerase activity"/>
    <property type="evidence" value="ECO:0007669"/>
    <property type="project" value="UniProtKB-KW"/>
</dbReference>
<dbReference type="PANTHER" id="PTHR33116:SF78">
    <property type="entry name" value="OS12G0587133 PROTEIN"/>
    <property type="match status" value="1"/>
</dbReference>
<accession>A0AAQ3PWM3</accession>
<keyword evidence="1" id="KW-0732">Signal</keyword>
<dbReference type="EMBL" id="CP136890">
    <property type="protein sequence ID" value="WOK91403.1"/>
    <property type="molecule type" value="Genomic_DNA"/>
</dbReference>
<dbReference type="Proteomes" id="UP001327560">
    <property type="component" value="Chromosome 1"/>
</dbReference>